<dbReference type="EMBL" id="GBRH01273049">
    <property type="protein sequence ID" value="JAD24846.1"/>
    <property type="molecule type" value="Transcribed_RNA"/>
</dbReference>
<proteinExistence type="predicted"/>
<reference evidence="1" key="1">
    <citation type="submission" date="2014-09" db="EMBL/GenBank/DDBJ databases">
        <authorList>
            <person name="Magalhaes I.L.F."/>
            <person name="Oliveira U."/>
            <person name="Santos F.R."/>
            <person name="Vidigal T.H.D.A."/>
            <person name="Brescovit A.D."/>
            <person name="Santos A.J."/>
        </authorList>
    </citation>
    <scope>NUCLEOTIDE SEQUENCE</scope>
    <source>
        <tissue evidence="1">Shoot tissue taken approximately 20 cm above the soil surface</tissue>
    </source>
</reference>
<evidence type="ECO:0000313" key="1">
    <source>
        <dbReference type="EMBL" id="JAD24846.1"/>
    </source>
</evidence>
<sequence>MNRIQIPFQFQQSEPYSALLPYAS</sequence>
<organism evidence="1">
    <name type="scientific">Arundo donax</name>
    <name type="common">Giant reed</name>
    <name type="synonym">Donax arundinaceus</name>
    <dbReference type="NCBI Taxonomy" id="35708"/>
    <lineage>
        <taxon>Eukaryota</taxon>
        <taxon>Viridiplantae</taxon>
        <taxon>Streptophyta</taxon>
        <taxon>Embryophyta</taxon>
        <taxon>Tracheophyta</taxon>
        <taxon>Spermatophyta</taxon>
        <taxon>Magnoliopsida</taxon>
        <taxon>Liliopsida</taxon>
        <taxon>Poales</taxon>
        <taxon>Poaceae</taxon>
        <taxon>PACMAD clade</taxon>
        <taxon>Arundinoideae</taxon>
        <taxon>Arundineae</taxon>
        <taxon>Arundo</taxon>
    </lineage>
</organism>
<reference evidence="1" key="2">
    <citation type="journal article" date="2015" name="Data Brief">
        <title>Shoot transcriptome of the giant reed, Arundo donax.</title>
        <authorList>
            <person name="Barrero R.A."/>
            <person name="Guerrero F.D."/>
            <person name="Moolhuijzen P."/>
            <person name="Goolsby J.A."/>
            <person name="Tidwell J."/>
            <person name="Bellgard S.E."/>
            <person name="Bellgard M.I."/>
        </authorList>
    </citation>
    <scope>NUCLEOTIDE SEQUENCE</scope>
    <source>
        <tissue evidence="1">Shoot tissue taken approximately 20 cm above the soil surface</tissue>
    </source>
</reference>
<dbReference type="AlphaFoldDB" id="A0A0A8YGC2"/>
<accession>A0A0A8YGC2</accession>
<protein>
    <submittedName>
        <fullName evidence="1">Uncharacterized protein</fullName>
    </submittedName>
</protein>
<name>A0A0A8YGC2_ARUDO</name>